<keyword evidence="4" id="KW-0813">Transport</keyword>
<feature type="transmembrane region" description="Helical" evidence="10">
    <location>
        <begin position="168"/>
        <end position="192"/>
    </location>
</feature>
<dbReference type="InterPro" id="IPR045070">
    <property type="entry name" value="MATE_MepA-like"/>
</dbReference>
<dbReference type="AlphaFoldDB" id="A0A9D1P1B9"/>
<reference evidence="11" key="2">
    <citation type="journal article" date="2021" name="PeerJ">
        <title>Extensive microbial diversity within the chicken gut microbiome revealed by metagenomics and culture.</title>
        <authorList>
            <person name="Gilroy R."/>
            <person name="Ravi A."/>
            <person name="Getino M."/>
            <person name="Pursley I."/>
            <person name="Horton D.L."/>
            <person name="Alikhan N.F."/>
            <person name="Baker D."/>
            <person name="Gharbi K."/>
            <person name="Hall N."/>
            <person name="Watson M."/>
            <person name="Adriaenssens E.M."/>
            <person name="Foster-Nyarko E."/>
            <person name="Jarju S."/>
            <person name="Secka A."/>
            <person name="Antonio M."/>
            <person name="Oren A."/>
            <person name="Chaudhuri R.R."/>
            <person name="La Ragione R."/>
            <person name="Hildebrand F."/>
            <person name="Pallen M.J."/>
        </authorList>
    </citation>
    <scope>NUCLEOTIDE SEQUENCE</scope>
    <source>
        <strain evidence="11">CHK188-20938</strain>
    </source>
</reference>
<evidence type="ECO:0000256" key="1">
    <source>
        <dbReference type="ARBA" id="ARBA00004651"/>
    </source>
</evidence>
<gene>
    <name evidence="11" type="ORF">IAB71_02635</name>
</gene>
<sequence>MPKRKEINLGEGNVGKLMFRLALPAITAQIINLLYNLVDRMYIGHLKGIGAAALTGVGVTLPVILAISAFAYLFSAGGAARASIMMGKKKNDEAERILGNCTAVLILAALVLTVFFQFFGRSILMIFGASENTIGYAWDYMQIYSLGTIFVQIALGLNNFINAQGYAAMGMLSVIIGAGTNIILDPILMYVFDMGVRGAALATIISQALSAVWILAFLSSRRSFLKLKLKNLRISGKILGPCIALGAAPFVMQFTESILNICFNVSLKAYGGDIAVGVMAVLSSVMQFALLPIMGMTQGSQPIISYNYGAGKLERVRRAFRVLLKCSVIYAIILWALAMLFPQMFMRMFTTDAEYIAMGTWSMRVYTAAICVMGVQYACQQTFVALGNARTSLWLALLRKVFLLIPLIFILPRIFKENQVFAVFLAEPVADVVAASTTAVLFWRFLKKIMNSGGEIQGDVHGQ</sequence>
<evidence type="ECO:0000256" key="9">
    <source>
        <dbReference type="ARBA" id="ARBA00023251"/>
    </source>
</evidence>
<comment type="subcellular location">
    <subcellularLocation>
        <location evidence="1">Cell membrane</location>
        <topology evidence="1">Multi-pass membrane protein</topology>
    </subcellularLocation>
</comment>
<feature type="transmembrane region" description="Helical" evidence="10">
    <location>
        <begin position="97"/>
        <end position="120"/>
    </location>
</feature>
<dbReference type="PANTHER" id="PTHR43823:SF3">
    <property type="entry name" value="MULTIDRUG EXPORT PROTEIN MEPA"/>
    <property type="match status" value="1"/>
</dbReference>
<dbReference type="InterPro" id="IPR048279">
    <property type="entry name" value="MdtK-like"/>
</dbReference>
<dbReference type="CDD" id="cd13143">
    <property type="entry name" value="MATE_MepA_like"/>
    <property type="match status" value="1"/>
</dbReference>
<evidence type="ECO:0000256" key="6">
    <source>
        <dbReference type="ARBA" id="ARBA00022692"/>
    </source>
</evidence>
<dbReference type="InterPro" id="IPR051327">
    <property type="entry name" value="MATE_MepA_subfamily"/>
</dbReference>
<name>A0A9D1P1B9_9FIRM</name>
<evidence type="ECO:0000256" key="2">
    <source>
        <dbReference type="ARBA" id="ARBA00008417"/>
    </source>
</evidence>
<dbReference type="GO" id="GO:0005886">
    <property type="term" value="C:plasma membrane"/>
    <property type="evidence" value="ECO:0007669"/>
    <property type="project" value="UniProtKB-SubCell"/>
</dbReference>
<dbReference type="GO" id="GO:0042910">
    <property type="term" value="F:xenobiotic transmembrane transporter activity"/>
    <property type="evidence" value="ECO:0007669"/>
    <property type="project" value="InterPro"/>
</dbReference>
<protein>
    <recommendedName>
        <fullName evidence="3">Multidrug export protein MepA</fullName>
    </recommendedName>
</protein>
<feature type="transmembrane region" description="Helical" evidence="10">
    <location>
        <begin position="140"/>
        <end position="161"/>
    </location>
</feature>
<evidence type="ECO:0000256" key="7">
    <source>
        <dbReference type="ARBA" id="ARBA00022989"/>
    </source>
</evidence>
<keyword evidence="7 10" id="KW-1133">Transmembrane helix</keyword>
<evidence type="ECO:0000256" key="4">
    <source>
        <dbReference type="ARBA" id="ARBA00022448"/>
    </source>
</evidence>
<dbReference type="PIRSF" id="PIRSF006603">
    <property type="entry name" value="DinF"/>
    <property type="match status" value="1"/>
</dbReference>
<dbReference type="GO" id="GO:0015297">
    <property type="term" value="F:antiporter activity"/>
    <property type="evidence" value="ECO:0007669"/>
    <property type="project" value="InterPro"/>
</dbReference>
<evidence type="ECO:0000256" key="5">
    <source>
        <dbReference type="ARBA" id="ARBA00022475"/>
    </source>
</evidence>
<comment type="similarity">
    <text evidence="2">Belongs to the multi antimicrobial extrusion (MATE) (TC 2.A.66.1) family. MepA subfamily.</text>
</comment>
<feature type="transmembrane region" description="Helical" evidence="10">
    <location>
        <begin position="365"/>
        <end position="386"/>
    </location>
</feature>
<proteinExistence type="inferred from homology"/>
<feature type="transmembrane region" description="Helical" evidence="10">
    <location>
        <begin position="274"/>
        <end position="294"/>
    </location>
</feature>
<keyword evidence="9" id="KW-0046">Antibiotic resistance</keyword>
<keyword evidence="6 10" id="KW-0812">Transmembrane</keyword>
<feature type="transmembrane region" description="Helical" evidence="10">
    <location>
        <begin position="21"/>
        <end position="38"/>
    </location>
</feature>
<evidence type="ECO:0000256" key="8">
    <source>
        <dbReference type="ARBA" id="ARBA00023136"/>
    </source>
</evidence>
<evidence type="ECO:0000256" key="3">
    <source>
        <dbReference type="ARBA" id="ARBA00022106"/>
    </source>
</evidence>
<dbReference type="Proteomes" id="UP000824169">
    <property type="component" value="Unassembled WGS sequence"/>
</dbReference>
<feature type="transmembrane region" description="Helical" evidence="10">
    <location>
        <begin position="421"/>
        <end position="443"/>
    </location>
</feature>
<dbReference type="InterPro" id="IPR002528">
    <property type="entry name" value="MATE_fam"/>
</dbReference>
<feature type="transmembrane region" description="Helical" evidence="10">
    <location>
        <begin position="198"/>
        <end position="218"/>
    </location>
</feature>
<dbReference type="EMBL" id="DVOO01000009">
    <property type="protein sequence ID" value="HIV24676.1"/>
    <property type="molecule type" value="Genomic_DNA"/>
</dbReference>
<reference evidence="11" key="1">
    <citation type="submission" date="2020-10" db="EMBL/GenBank/DDBJ databases">
        <authorList>
            <person name="Gilroy R."/>
        </authorList>
    </citation>
    <scope>NUCLEOTIDE SEQUENCE</scope>
    <source>
        <strain evidence="11">CHK188-20938</strain>
    </source>
</reference>
<organism evidence="11 12">
    <name type="scientific">Candidatus Scatomonas pullistercoris</name>
    <dbReference type="NCBI Taxonomy" id="2840920"/>
    <lineage>
        <taxon>Bacteria</taxon>
        <taxon>Bacillati</taxon>
        <taxon>Bacillota</taxon>
        <taxon>Clostridia</taxon>
        <taxon>Lachnospirales</taxon>
        <taxon>Lachnospiraceae</taxon>
        <taxon>Lachnospiraceae incertae sedis</taxon>
        <taxon>Candidatus Scatomonas</taxon>
    </lineage>
</organism>
<dbReference type="GO" id="GO:0046677">
    <property type="term" value="P:response to antibiotic"/>
    <property type="evidence" value="ECO:0007669"/>
    <property type="project" value="UniProtKB-KW"/>
</dbReference>
<evidence type="ECO:0000256" key="10">
    <source>
        <dbReference type="SAM" id="Phobius"/>
    </source>
</evidence>
<dbReference type="PANTHER" id="PTHR43823">
    <property type="entry name" value="SPORULATION PROTEIN YKVU"/>
    <property type="match status" value="1"/>
</dbReference>
<comment type="caution">
    <text evidence="11">The sequence shown here is derived from an EMBL/GenBank/DDBJ whole genome shotgun (WGS) entry which is preliminary data.</text>
</comment>
<feature type="transmembrane region" description="Helical" evidence="10">
    <location>
        <begin position="393"/>
        <end position="415"/>
    </location>
</feature>
<keyword evidence="8 10" id="KW-0472">Membrane</keyword>
<dbReference type="Pfam" id="PF01554">
    <property type="entry name" value="MatE"/>
    <property type="match status" value="2"/>
</dbReference>
<evidence type="ECO:0000313" key="12">
    <source>
        <dbReference type="Proteomes" id="UP000824169"/>
    </source>
</evidence>
<evidence type="ECO:0000313" key="11">
    <source>
        <dbReference type="EMBL" id="HIV24676.1"/>
    </source>
</evidence>
<accession>A0A9D1P1B9</accession>
<dbReference type="NCBIfam" id="TIGR00797">
    <property type="entry name" value="matE"/>
    <property type="match status" value="1"/>
</dbReference>
<feature type="transmembrane region" description="Helical" evidence="10">
    <location>
        <begin position="50"/>
        <end position="76"/>
    </location>
</feature>
<feature type="transmembrane region" description="Helical" evidence="10">
    <location>
        <begin position="322"/>
        <end position="345"/>
    </location>
</feature>
<feature type="transmembrane region" description="Helical" evidence="10">
    <location>
        <begin position="238"/>
        <end position="254"/>
    </location>
</feature>
<keyword evidence="5" id="KW-1003">Cell membrane</keyword>